<feature type="transmembrane region" description="Helical" evidence="1">
    <location>
        <begin position="122"/>
        <end position="140"/>
    </location>
</feature>
<feature type="transmembrane region" description="Helical" evidence="1">
    <location>
        <begin position="65"/>
        <end position="83"/>
    </location>
</feature>
<dbReference type="Proteomes" id="UP000653797">
    <property type="component" value="Unassembled WGS sequence"/>
</dbReference>
<feature type="transmembrane region" description="Helical" evidence="1">
    <location>
        <begin position="152"/>
        <end position="178"/>
    </location>
</feature>
<keyword evidence="1" id="KW-1133">Transmembrane helix</keyword>
<feature type="transmembrane region" description="Helical" evidence="1">
    <location>
        <begin position="6"/>
        <end position="27"/>
    </location>
</feature>
<sequence>MSLYDILDWLWYGFMIVIVWPILTGLIVWRQLDRRERSLIAFLLSLLTGEIIATILRFSMMRNHFMHYVATLAVLGLILFFYANSGRSRWIVTSIVVAITVSIPIEVFVWTGFNQINTVTETLAWLLLTSLAFINLKHLLDSSAEVSLRKNPFVYYHTGFFILGFFRAGKSCFVRYFIETSLDLYFFMDTLVVIMGAVAYSLFALGILYRQRLSVSSNAVV</sequence>
<protein>
    <submittedName>
        <fullName evidence="2">Uncharacterized protein</fullName>
    </submittedName>
</protein>
<keyword evidence="1" id="KW-0472">Membrane</keyword>
<evidence type="ECO:0000313" key="3">
    <source>
        <dbReference type="Proteomes" id="UP000653797"/>
    </source>
</evidence>
<gene>
    <name evidence="2" type="ORF">IC230_20820</name>
</gene>
<organism evidence="2 3">
    <name type="scientific">Spirosoma validum</name>
    <dbReference type="NCBI Taxonomy" id="2771355"/>
    <lineage>
        <taxon>Bacteria</taxon>
        <taxon>Pseudomonadati</taxon>
        <taxon>Bacteroidota</taxon>
        <taxon>Cytophagia</taxon>
        <taxon>Cytophagales</taxon>
        <taxon>Cytophagaceae</taxon>
        <taxon>Spirosoma</taxon>
    </lineage>
</organism>
<dbReference type="EMBL" id="JACXAA010000008">
    <property type="protein sequence ID" value="MBD2755357.1"/>
    <property type="molecule type" value="Genomic_DNA"/>
</dbReference>
<dbReference type="RefSeq" id="WP_191040982.1">
    <property type="nucleotide sequence ID" value="NZ_JACXAA010000008.1"/>
</dbReference>
<keyword evidence="3" id="KW-1185">Reference proteome</keyword>
<feature type="transmembrane region" description="Helical" evidence="1">
    <location>
        <begin position="39"/>
        <end position="59"/>
    </location>
</feature>
<name>A0A927B508_9BACT</name>
<reference evidence="2" key="1">
    <citation type="submission" date="2020-09" db="EMBL/GenBank/DDBJ databases">
        <authorList>
            <person name="Kim M.K."/>
        </authorList>
    </citation>
    <scope>NUCLEOTIDE SEQUENCE</scope>
    <source>
        <strain evidence="2">BT704</strain>
    </source>
</reference>
<feature type="transmembrane region" description="Helical" evidence="1">
    <location>
        <begin position="90"/>
        <end position="110"/>
    </location>
</feature>
<proteinExistence type="predicted"/>
<keyword evidence="1" id="KW-0812">Transmembrane</keyword>
<comment type="caution">
    <text evidence="2">The sequence shown here is derived from an EMBL/GenBank/DDBJ whole genome shotgun (WGS) entry which is preliminary data.</text>
</comment>
<evidence type="ECO:0000256" key="1">
    <source>
        <dbReference type="SAM" id="Phobius"/>
    </source>
</evidence>
<feature type="transmembrane region" description="Helical" evidence="1">
    <location>
        <begin position="184"/>
        <end position="209"/>
    </location>
</feature>
<evidence type="ECO:0000313" key="2">
    <source>
        <dbReference type="EMBL" id="MBD2755357.1"/>
    </source>
</evidence>
<accession>A0A927B508</accession>
<dbReference type="AlphaFoldDB" id="A0A927B508"/>